<dbReference type="PANTHER" id="PTHR12658">
    <property type="entry name" value="BETA-TUBULIN COFACTOR D"/>
    <property type="match status" value="1"/>
</dbReference>
<dbReference type="GO" id="GO:0005096">
    <property type="term" value="F:GTPase activator activity"/>
    <property type="evidence" value="ECO:0007669"/>
    <property type="project" value="InterPro"/>
</dbReference>
<dbReference type="Gene3D" id="1.25.10.10">
    <property type="entry name" value="Leucine-rich Repeat Variant"/>
    <property type="match status" value="2"/>
</dbReference>
<reference evidence="3" key="2">
    <citation type="journal article" date="2020" name="Data Brief">
        <title>Transcriptome dataset of Babesia bovis life stages within vertebrate and invertebrate hosts.</title>
        <authorList>
            <person name="Ueti M.W."/>
            <person name="Johnson W.C."/>
            <person name="Kappmeyer L.S."/>
            <person name="Herndon D.R."/>
            <person name="Mousel M.R."/>
            <person name="Reif K.E."/>
            <person name="Taus N.S."/>
            <person name="Ifeonu O.O."/>
            <person name="Silva J.C."/>
            <person name="Suarez C.E."/>
            <person name="Brayton K.A."/>
        </authorList>
    </citation>
    <scope>NUCLEOTIDE SEQUENCE [LARGE SCALE GENOMIC DNA]</scope>
</reference>
<dbReference type="InterPro" id="IPR033162">
    <property type="entry name" value="TBCD"/>
</dbReference>
<dbReference type="Pfam" id="PF23579">
    <property type="entry name" value="ARM_TBCD"/>
    <property type="match status" value="1"/>
</dbReference>
<dbReference type="RefSeq" id="XP_001612080.1">
    <property type="nucleotide sequence ID" value="XM_001612030.1"/>
</dbReference>
<dbReference type="InterPro" id="IPR011989">
    <property type="entry name" value="ARM-like"/>
</dbReference>
<dbReference type="Proteomes" id="UP000002173">
    <property type="component" value="Unassembled WGS sequence"/>
</dbReference>
<dbReference type="Pfam" id="PF25767">
    <property type="entry name" value="ARM_TBCD_2nd"/>
    <property type="match status" value="1"/>
</dbReference>
<accession>A7APM8</accession>
<proteinExistence type="predicted"/>
<dbReference type="GO" id="GO:0007023">
    <property type="term" value="P:post-chaperonin tubulin folding pathway"/>
    <property type="evidence" value="ECO:0007669"/>
    <property type="project" value="InterPro"/>
</dbReference>
<dbReference type="VEuPathDB" id="PiroplasmaDB:BBOV_III009560"/>
<feature type="domain" description="Tubulin-folding cofactor D ARM repeats" evidence="1">
    <location>
        <begin position="407"/>
        <end position="634"/>
    </location>
</feature>
<reference evidence="3" key="3">
    <citation type="journal article" date="2021" name="Int. J. Parasitol.">
        <title>Comparative analysis of gene expression between Babesia bovis blood stages and kinetes allowed by improved genome annotation.</title>
        <authorList>
            <person name="Ueti M.W."/>
            <person name="Johnson W.C."/>
            <person name="Kappmeyer L.S."/>
            <person name="Herndon D.R."/>
            <person name="Mousel M.R."/>
            <person name="Reif K.E."/>
            <person name="Taus N.S."/>
            <person name="Ifeonu O.O."/>
            <person name="Silva J.C."/>
            <person name="Suarez C.E."/>
            <person name="Brayton K.A."/>
        </authorList>
    </citation>
    <scope>NUCLEOTIDE SEQUENCE [LARGE SCALE GENOMIC DNA]</scope>
</reference>
<dbReference type="SUPFAM" id="SSF48371">
    <property type="entry name" value="ARM repeat"/>
    <property type="match status" value="1"/>
</dbReference>
<comment type="caution">
    <text evidence="2">The sequence shown here is derived from an EMBL/GenBank/DDBJ whole genome shotgun (WGS) entry which is preliminary data.</text>
</comment>
<organism evidence="2 3">
    <name type="scientific">Babesia bovis</name>
    <dbReference type="NCBI Taxonomy" id="5865"/>
    <lineage>
        <taxon>Eukaryota</taxon>
        <taxon>Sar</taxon>
        <taxon>Alveolata</taxon>
        <taxon>Apicomplexa</taxon>
        <taxon>Aconoidasida</taxon>
        <taxon>Piroplasmida</taxon>
        <taxon>Babesiidae</taxon>
        <taxon>Babesia</taxon>
    </lineage>
</organism>
<name>A7APM8_BABBO</name>
<dbReference type="eggNOG" id="KOG1943">
    <property type="taxonomic scope" value="Eukaryota"/>
</dbReference>
<dbReference type="KEGG" id="bbo:BBOV_III009560"/>
<evidence type="ECO:0000313" key="2">
    <source>
        <dbReference type="EMBL" id="EDO08512.1"/>
    </source>
</evidence>
<evidence type="ECO:0000313" key="3">
    <source>
        <dbReference type="Proteomes" id="UP000002173"/>
    </source>
</evidence>
<dbReference type="InterPro" id="IPR016024">
    <property type="entry name" value="ARM-type_fold"/>
</dbReference>
<dbReference type="InterPro" id="IPR058033">
    <property type="entry name" value="ARM_TBCD_2nd"/>
</dbReference>
<dbReference type="STRING" id="5865.A7APM8"/>
<dbReference type="GO" id="GO:0000226">
    <property type="term" value="P:microtubule cytoskeleton organization"/>
    <property type="evidence" value="ECO:0007669"/>
    <property type="project" value="TreeGrafter"/>
</dbReference>
<dbReference type="InParanoid" id="A7APM8"/>
<gene>
    <name evidence="2" type="ORF">BBOV_III009560</name>
</gene>
<dbReference type="GO" id="GO:0007021">
    <property type="term" value="P:tubulin complex assembly"/>
    <property type="evidence" value="ECO:0007669"/>
    <property type="project" value="InterPro"/>
</dbReference>
<reference evidence="2 3" key="1">
    <citation type="journal article" date="2007" name="PLoS Pathog.">
        <title>Genome sequence of Babesia bovis and comparative analysis of apicomplexan hemoprotozoa.</title>
        <authorList>
            <person name="Brayton K.A."/>
            <person name="Lau A.O.T."/>
            <person name="Herndon D.R."/>
            <person name="Hannick L."/>
            <person name="Kappmeyer L.S."/>
            <person name="Berens S.J."/>
            <person name="Bidwell S.L."/>
            <person name="Brown W.C."/>
            <person name="Crabtree J."/>
            <person name="Fadrosh D."/>
            <person name="Feldblum T."/>
            <person name="Forberger H.A."/>
            <person name="Haas B.J."/>
            <person name="Howell J.M."/>
            <person name="Khouri H."/>
            <person name="Koo H."/>
            <person name="Mann D.J."/>
            <person name="Norimine J."/>
            <person name="Paulsen I.T."/>
            <person name="Radune D."/>
            <person name="Ren Q."/>
            <person name="Smith R.K. Jr."/>
            <person name="Suarez C.E."/>
            <person name="White O."/>
            <person name="Wortman J.R."/>
            <person name="Knowles D.P. Jr."/>
            <person name="McElwain T.F."/>
            <person name="Nene V.M."/>
        </authorList>
    </citation>
    <scope>NUCLEOTIDE SEQUENCE [LARGE SCALE GENOMIC DNA]</scope>
    <source>
        <strain evidence="2">T2Bo</strain>
    </source>
</reference>
<dbReference type="GeneID" id="5480336"/>
<protein>
    <recommendedName>
        <fullName evidence="1">Tubulin-folding cofactor D ARM repeats domain-containing protein</fullName>
    </recommendedName>
</protein>
<dbReference type="PANTHER" id="PTHR12658:SF0">
    <property type="entry name" value="TUBULIN-SPECIFIC CHAPERONE D"/>
    <property type="match status" value="1"/>
</dbReference>
<evidence type="ECO:0000259" key="1">
    <source>
        <dbReference type="Pfam" id="PF25767"/>
    </source>
</evidence>
<dbReference type="OMA" id="NCRRAAC"/>
<sequence length="1440" mass="161852">MTFDHVEHVLVQFSHGEESVRLLSLQRHHGRLVIFPGTDKSLVCDVGAEAAHHVSDGTDADVASSSISNVASKETEEDALATLSDTTVQFERILEQYMHNPRLMFSNVELLVGEAFSILEQLIQLSDTVLSDIVLGANNINSMLGLEFICYHIYNVAKVVGLRRCFAYAPNAVRYLVPVISVIELLRAHEQRSPHSRYENRRWCVEYVFLSWLSLLVYTPFELDTIWRDESGGSNTLVRRILSVAIHYVIISSKARDACGILLSTFYGRPDIGQYSLHEFLSYCSYVLSPGSEIQSEATVDLHNNASIIDSSPMISGNTDKPLVSREIPPTKQDGIMDSAVMFANNHSVALSKDEHAQIGVLTVLKQMLKHMLRQDIAPHLGLLTRCLLDSDIAGSSACRRLKAGCIGRLALHILPPSAQTQRYRRKLRKMISTADTAEVIMDDVAEFEMDPRVESIVEQLLISLVDRDIRVRWASAKSIGRISTKLPMYLNEQIIEYILDVIQQQYDWVQRCFVKGESAVHGGCLAIAEILRGGILHPNMLGQVLDCVVLTLDFDLWRGKGSAGCGVRDASCYICWAVVRHYPKSAILPEHIVSISKSLVNMSLFDISINCRRAACAAFQELVGRIGDVAHGLDLIVIMDYFSVANRRHAFVDLSERIARYGFYTLSMVDHLLRTKLHHPDMTTRRYAARAIARICLALVNTPYGQVATRNGIPVYIEIVDHCLECVGTKNPAIIHGSLCTLSHILDGLVACGELLQDPFDRIKQVPVIFERQHMFRIKGGVIFRQSICELVRSICNLALATKSLHLDIDDLRYYVTILKDSIRSFTVEVQVAAVEALRPLLIYLCNTDIMESRRLVQYLIDSLVDKQGHVAAMRGYALSLSACPISLSKEFGEQLIQVLSREILTNYSMAEFRDAQIRQHVMISLLHVLESTLEIDISSDTTEMLIEALEYGSSDYEIDSRGDVGSWVREVTIETICYLLTILNNPGNKLLKHIKPEHIYRMATCLIKVCLEPLDNTRARSTFLFAHLFDSGLRIDPCWIWKRVFYGTKYEYGIARTAVYPNAPVDLNSSIDRLRSPGKESSLEDITSDAVGNRKVMTPHDSAPELALQADRSHCSSQAKPEPEKVVGVTTEKVSTESVLTEETSAQKDDHVYSLGVLQEHKLMSVIATNINWHVAQSFNIDELLESADNDDDTYIRTSSHVSLRIPGYSLSPLCTSQFMYLLYAPRFSELLVHSLVNLLSVGSNQQLWNEDTLDNVIVDFLKQHGEEMVKSSTGRVLRLRDMVLLYVTEYYQTSITGNNSKACINVASATRYFVSHRVMDTSDQLVDMLSTEARQSANYNYLKAIFKCLHALYEHGNTNHVTHTALKTMLWFLCHPYPTLAIYAYGTVSSTLGSIEWIQDDTEFQSILEQLEHMMSGDRSGVQPLVDRMVTLLKLTK</sequence>
<keyword evidence="3" id="KW-1185">Reference proteome</keyword>
<dbReference type="GO" id="GO:0048487">
    <property type="term" value="F:beta-tubulin binding"/>
    <property type="evidence" value="ECO:0007669"/>
    <property type="project" value="InterPro"/>
</dbReference>
<dbReference type="EMBL" id="AAXT01000001">
    <property type="protein sequence ID" value="EDO08512.1"/>
    <property type="molecule type" value="Genomic_DNA"/>
</dbReference>